<accession>A0A560FC71</accession>
<comment type="caution">
    <text evidence="1">The sequence shown here is derived from an EMBL/GenBank/DDBJ whole genome shotgun (WGS) entry which is preliminary data.</text>
</comment>
<evidence type="ECO:0000313" key="2">
    <source>
        <dbReference type="Proteomes" id="UP000316545"/>
    </source>
</evidence>
<proteinExistence type="predicted"/>
<sequence length="204" mass="22169">MLTVVTPAAHTRLTTLDAVKVELQLTGTADDSWMADLIDSASATIGRYVNRVLPREGVRETWRLSHPEPSLLLTRWPLAALTSITEAGIPLDPIQYEVDQYGAVWRLDGQDHLQAWACGKVVANYTAGYLLPEDAGRDLPEDIERAAVLLVKSAYFSRTRDPLVKSETVPGVLSTTWAVGGAGEDGALPPEVEALLCSYRMPGV</sequence>
<organism evidence="1 2">
    <name type="scientific">Nitrospirillum amazonense</name>
    <dbReference type="NCBI Taxonomy" id="28077"/>
    <lineage>
        <taxon>Bacteria</taxon>
        <taxon>Pseudomonadati</taxon>
        <taxon>Pseudomonadota</taxon>
        <taxon>Alphaproteobacteria</taxon>
        <taxon>Rhodospirillales</taxon>
        <taxon>Azospirillaceae</taxon>
        <taxon>Nitrospirillum</taxon>
    </lineage>
</organism>
<name>A0A560FC71_9PROT</name>
<dbReference type="RefSeq" id="WP_145619696.1">
    <property type="nucleotide sequence ID" value="NZ_VITO01000022.1"/>
</dbReference>
<evidence type="ECO:0000313" key="1">
    <source>
        <dbReference type="EMBL" id="TWB19203.1"/>
    </source>
</evidence>
<reference evidence="1 2" key="1">
    <citation type="submission" date="2019-06" db="EMBL/GenBank/DDBJ databases">
        <title>Genomic Encyclopedia of Type Strains, Phase IV (KMG-V): Genome sequencing to study the core and pangenomes of soil and plant-associated prokaryotes.</title>
        <authorList>
            <person name="Whitman W."/>
        </authorList>
    </citation>
    <scope>NUCLEOTIDE SEQUENCE [LARGE SCALE GENOMIC DNA]</scope>
    <source>
        <strain evidence="1 2">BR 11865</strain>
    </source>
</reference>
<keyword evidence="2" id="KW-1185">Reference proteome</keyword>
<gene>
    <name evidence="1" type="ORF">FBZ88_12258</name>
</gene>
<dbReference type="EMBL" id="VITO01000022">
    <property type="protein sequence ID" value="TWB19203.1"/>
    <property type="molecule type" value="Genomic_DNA"/>
</dbReference>
<dbReference type="Gene3D" id="1.10.3230.30">
    <property type="entry name" value="Phage gp6-like head-tail connector protein"/>
    <property type="match status" value="1"/>
</dbReference>
<dbReference type="AlphaFoldDB" id="A0A560FC71"/>
<protein>
    <submittedName>
        <fullName evidence="1">Putative phiE125 gp8 family phage protein</fullName>
    </submittedName>
</protein>
<dbReference type="Proteomes" id="UP000316545">
    <property type="component" value="Unassembled WGS sequence"/>
</dbReference>